<dbReference type="SUPFAM" id="SSF51126">
    <property type="entry name" value="Pectin lyase-like"/>
    <property type="match status" value="1"/>
</dbReference>
<keyword evidence="2" id="KW-0732">Signal</keyword>
<proteinExistence type="predicted"/>
<accession>F5RHS7</accession>
<feature type="region of interest" description="Disordered" evidence="1">
    <location>
        <begin position="717"/>
        <end position="738"/>
    </location>
</feature>
<feature type="chain" id="PRO_5003331078" description="Filamentous haemagglutinin FhaB/tRNA nuclease CdiA-like TPS domain-containing protein" evidence="2">
    <location>
        <begin position="30"/>
        <end position="1702"/>
    </location>
</feature>
<dbReference type="eggNOG" id="COG3210">
    <property type="taxonomic scope" value="Bacteria"/>
</dbReference>
<comment type="caution">
    <text evidence="4">The sequence shown here is derived from an EMBL/GenBank/DDBJ whole genome shotgun (WGS) entry which is preliminary data.</text>
</comment>
<sequence>MKALRPRALHRSLASLMAAVITLQSAAVAGAEPDMAAPADRRPVVGNAGATTLVDIARPDASGRSHNIWNRFDVSAGGLVLNNAVSRTRSVLAGDIEANLRLGGTAATLIVNEVSGGSASTLQGLVEVAGTPARVIIANPNGIYCDGCGFIGTPHVQLTTGRLIEDSAGLGFDVSGGHIDIGPGGLTALASRLDLLAQTLRSRGDIRAGGELRMLAGAVQVEADTLRPPGSDAFPTGAEAGDVPLAIDIGQTVAADSIQLIALGGDIGVRTTAPLHAARDLLIATTRPVELRGEVSAGRDIALYTSGASDTRVDAQVKAGRDLTVIATVLTVSAEGALVADGRLGMDLVPDNSDRWSALTNDGRIEAGGDLALSGAVEAWNRGLIRAGGRMDAAAGEVTAPDAHRGLPGSEARRGGTSSGEPARLHNSGRIRIGQDGLLDLAGAQIGDIEAGRDLMLWWAPDASDSGGRAQAGRDLYLFLPKPDQAASPPQSGGRTFRAAQDLLLLPAPDKRLARDELPATLLALVNAESAEATRDHLNRDVLFAGRDFRVRTGGAFDNAATVEAQRDIDIVAQKVSNATRIDLVQRTVDYEYYEGCRTEYDGQCSVRIEQPGAPASMVAGRDLSVRSSAFENRGARVLAGRDIALRAPDVLNEDRRYGATWQSNYSLVDPRLASDGGASCGGQGGDVCKDPIEWRRSASGSVELGVLPAIIQAGGRFGAGPADPGPTPPPAGQVGDAPLPSRFVNTGELHAASVAVHAQSIRNGFDVAADFGHLTAPLVMPPALIDITGTYSTDAGMRQAGTYTGPQLMSALPAALRSPAPFAYTPEQEIVALRDSLLAATHRAWIIPGLAWDPVTGLSPDAQQRALLAANGMAFALEHGIALGTTLRASQLSSLEVPMLWYIERGGLLRPQLHIPLSWQQQLAIVPGGLMAGDVDIVLNGEVIDNTGFILSDGGLSVSADTLRNRKRSAYYYEEFDVSGGTLIVEGSQVQPGGFMQAARLSMDVNRIESLSGEFRVLAASNEQSATETAAFEARLVEQLGDDYVRGVARDDLHYRFEKDSGFGDLLGMAASFVVASMIGPEISSFIGGMASSGSTFAGASALGSAGLGNTMASAFLSQTVASSVGQVVSGRGLDFSQALGAGLSGGLSAGSAQWANTAFDLPFERFMARTLAAGVIGEVTGGSFDTAMLNAAVNQAAALGSGRIGDGIFGQAGTPGHLLAHAALGALSEAARGGDPMAGALGAMTAVLVEQPLDAAFGLSGSTGGNALLTALSMLAGGAVAESAGGNPVSGGLAAQNVTLFNYLTHAESQSLERLRQKCAIASRCTEEDHAEMQRLGGLDRSRDQALQSACSAPSSTACQSAYLDLARAVASYQGQRIEPGSVADRELSGIRAQEVMYRARMTNALAYNATNGAAQAVVSSLAGTIQLGVLIVSAPGDPEARAVLSQIARAAGQFLSAPADTIEFAIKARLDEADRLEASGQTDAAQQMRAALVTDGLLLITGTGAVAAKGGQRILGSLEAAKTGSGNVLGVVGQRLSQTVESHWLSSLRDRGGSITAFKTAEDVNAAMVKVADWQPAWQPGTTVVEAVLAPGTRVSMVIDEMSYAAIQAGKTDRAYGGWATFDSVPDQRYARDALAITEGMKADVRHVVELEINRPVSAHIGIVGAQSGALGGGNQVHFVLSPSERSTVFKVIGHRELR</sequence>
<keyword evidence="5" id="KW-1185">Reference proteome</keyword>
<dbReference type="InterPro" id="IPR008638">
    <property type="entry name" value="FhaB/CdiA-like_TPS"/>
</dbReference>
<evidence type="ECO:0000256" key="1">
    <source>
        <dbReference type="SAM" id="MobiDB-lite"/>
    </source>
</evidence>
<name>F5RHS7_METUF</name>
<gene>
    <name evidence="4" type="ORF">METUNv1_03875</name>
</gene>
<dbReference type="Pfam" id="PF04830">
    <property type="entry name" value="DUF637"/>
    <property type="match status" value="1"/>
</dbReference>
<dbReference type="Pfam" id="PF21726">
    <property type="entry name" value="DUF6862"/>
    <property type="match status" value="1"/>
</dbReference>
<evidence type="ECO:0000313" key="5">
    <source>
        <dbReference type="Proteomes" id="UP000005019"/>
    </source>
</evidence>
<dbReference type="EMBL" id="AFHG01000059">
    <property type="protein sequence ID" value="EGK69909.1"/>
    <property type="molecule type" value="Genomic_DNA"/>
</dbReference>
<dbReference type="SMART" id="SM00912">
    <property type="entry name" value="Haemagg_act"/>
    <property type="match status" value="1"/>
</dbReference>
<feature type="signal peptide" evidence="2">
    <location>
        <begin position="1"/>
        <end position="29"/>
    </location>
</feature>
<dbReference type="Pfam" id="PF05860">
    <property type="entry name" value="TPS"/>
    <property type="match status" value="1"/>
</dbReference>
<organism evidence="4 5">
    <name type="scientific">Methyloversatilis universalis (strain ATCC BAA-1314 / DSM 25237 / JCM 13912 / CCUG 52030 / FAM5)</name>
    <dbReference type="NCBI Taxonomy" id="1000565"/>
    <lineage>
        <taxon>Bacteria</taxon>
        <taxon>Pseudomonadati</taxon>
        <taxon>Pseudomonadota</taxon>
        <taxon>Betaproteobacteria</taxon>
        <taxon>Nitrosomonadales</taxon>
        <taxon>Sterolibacteriaceae</taxon>
        <taxon>Methyloversatilis</taxon>
    </lineage>
</organism>
<dbReference type="OrthoDB" id="5666689at2"/>
<protein>
    <recommendedName>
        <fullName evidence="3">Filamentous haemagglutinin FhaB/tRNA nuclease CdiA-like TPS domain-containing protein</fullName>
    </recommendedName>
</protein>
<dbReference type="InterPro" id="IPR006915">
    <property type="entry name" value="DUF637_hemagglutn_put"/>
</dbReference>
<reference evidence="4 5" key="1">
    <citation type="journal article" date="2011" name="J. Bacteriol.">
        <title>Genome sequence of Methyloversatilis universalis FAM5T, a methylotrophic representative of the order Rhodocyclales.</title>
        <authorList>
            <person name="Kittichotirat W."/>
            <person name="Good N.M."/>
            <person name="Hall R."/>
            <person name="Bringel F."/>
            <person name="Lajus A."/>
            <person name="Medigue C."/>
            <person name="Smalley N.E."/>
            <person name="Beck D."/>
            <person name="Bumgarner R."/>
            <person name="Vuilleumier S."/>
            <person name="Kalyuzhnaya M.G."/>
        </authorList>
    </citation>
    <scope>NUCLEOTIDE SEQUENCE [LARGE SCALE GENOMIC DNA]</scope>
    <source>
        <strain evidence="5">ATCC BAA-1314 / JCM 13912 / FAM5</strain>
    </source>
</reference>
<dbReference type="Gene3D" id="2.160.20.10">
    <property type="entry name" value="Single-stranded right-handed beta-helix, Pectin lyase-like"/>
    <property type="match status" value="1"/>
</dbReference>
<dbReference type="RefSeq" id="WP_008064590.1">
    <property type="nucleotide sequence ID" value="NZ_AFHG01000059.1"/>
</dbReference>
<dbReference type="STRING" id="1000565.METUNv1_03875"/>
<evidence type="ECO:0000313" key="4">
    <source>
        <dbReference type="EMBL" id="EGK69909.1"/>
    </source>
</evidence>
<evidence type="ECO:0000256" key="2">
    <source>
        <dbReference type="SAM" id="SignalP"/>
    </source>
</evidence>
<dbReference type="InterPro" id="IPR049271">
    <property type="entry name" value="DUF6862"/>
</dbReference>
<dbReference type="NCBIfam" id="TIGR01901">
    <property type="entry name" value="adhes_NPXG"/>
    <property type="match status" value="1"/>
</dbReference>
<dbReference type="Proteomes" id="UP000005019">
    <property type="component" value="Unassembled WGS sequence"/>
</dbReference>
<dbReference type="InterPro" id="IPR012334">
    <property type="entry name" value="Pectin_lyas_fold"/>
</dbReference>
<feature type="region of interest" description="Disordered" evidence="1">
    <location>
        <begin position="400"/>
        <end position="428"/>
    </location>
</feature>
<evidence type="ECO:0000259" key="3">
    <source>
        <dbReference type="SMART" id="SM00912"/>
    </source>
</evidence>
<dbReference type="InterPro" id="IPR011050">
    <property type="entry name" value="Pectin_lyase_fold/virulence"/>
</dbReference>
<feature type="domain" description="Filamentous haemagglutinin FhaB/tRNA nuclease CdiA-like TPS" evidence="3">
    <location>
        <begin position="48"/>
        <end position="168"/>
    </location>
</feature>